<feature type="region of interest" description="Disordered" evidence="1">
    <location>
        <begin position="1"/>
        <end position="25"/>
    </location>
</feature>
<evidence type="ECO:0000256" key="1">
    <source>
        <dbReference type="SAM" id="MobiDB-lite"/>
    </source>
</evidence>
<evidence type="ECO:0000313" key="3">
    <source>
        <dbReference type="Proteomes" id="UP000237144"/>
    </source>
</evidence>
<dbReference type="Proteomes" id="UP000237144">
    <property type="component" value="Unassembled WGS sequence"/>
</dbReference>
<dbReference type="EMBL" id="PJQD01000020">
    <property type="protein sequence ID" value="POY74929.1"/>
    <property type="molecule type" value="Genomic_DNA"/>
</dbReference>
<accession>A0A2S5BDT3</accession>
<organism evidence="2 3">
    <name type="scientific">Rhodotorula taiwanensis</name>
    <dbReference type="NCBI Taxonomy" id="741276"/>
    <lineage>
        <taxon>Eukaryota</taxon>
        <taxon>Fungi</taxon>
        <taxon>Dikarya</taxon>
        <taxon>Basidiomycota</taxon>
        <taxon>Pucciniomycotina</taxon>
        <taxon>Microbotryomycetes</taxon>
        <taxon>Sporidiobolales</taxon>
        <taxon>Sporidiobolaceae</taxon>
        <taxon>Rhodotorula</taxon>
    </lineage>
</organism>
<dbReference type="AlphaFoldDB" id="A0A2S5BDT3"/>
<comment type="caution">
    <text evidence="2">The sequence shown here is derived from an EMBL/GenBank/DDBJ whole genome shotgun (WGS) entry which is preliminary data.</text>
</comment>
<reference evidence="2 3" key="1">
    <citation type="journal article" date="2018" name="Front. Microbiol.">
        <title>Prospects for Fungal Bioremediation of Acidic Radioactive Waste Sites: Characterization and Genome Sequence of Rhodotorula taiwanensis MD1149.</title>
        <authorList>
            <person name="Tkavc R."/>
            <person name="Matrosova V.Y."/>
            <person name="Grichenko O.E."/>
            <person name="Gostincar C."/>
            <person name="Volpe R.P."/>
            <person name="Klimenkova P."/>
            <person name="Gaidamakova E.K."/>
            <person name="Zhou C.E."/>
            <person name="Stewart B.J."/>
            <person name="Lyman M.G."/>
            <person name="Malfatti S.A."/>
            <person name="Rubinfeld B."/>
            <person name="Courtot M."/>
            <person name="Singh J."/>
            <person name="Dalgard C.L."/>
            <person name="Hamilton T."/>
            <person name="Frey K.G."/>
            <person name="Gunde-Cimerman N."/>
            <person name="Dugan L."/>
            <person name="Daly M.J."/>
        </authorList>
    </citation>
    <scope>NUCLEOTIDE SEQUENCE [LARGE SCALE GENOMIC DNA]</scope>
    <source>
        <strain evidence="2 3">MD1149</strain>
    </source>
</reference>
<gene>
    <name evidence="2" type="ORF">BMF94_1905</name>
</gene>
<evidence type="ECO:0008006" key="4">
    <source>
        <dbReference type="Google" id="ProtNLM"/>
    </source>
</evidence>
<sequence length="310" mass="34793">MPPTGNSRRRSPRAASNPAGPPKLPDEVIQRIFEDVFEPRKSAAPAGPEYLPATEYLVLSKHYYRLLRPIRYRSMSTRSDPRRAATLLGRLAADSETRTWLKKLVLHVLPDFTAVHAFALSQFTNLTELKAHHGRASIWSSVPEDVSRSIWHDLWTTIARLPRLEHFICHAPTCRDPILHLPPSPSLKMITLAFNGVSPALSSLFNSSGVTDLCLFTGDAAAALREDRRFGKLPWQSLRRLKIYPGNITHSGDIDAVLIHMILEVINLRTPPPVFKELVFGVPSMPPGTWRKTFKLSLNLAARLSTEHLI</sequence>
<keyword evidence="3" id="KW-1185">Reference proteome</keyword>
<name>A0A2S5BDT3_9BASI</name>
<evidence type="ECO:0000313" key="2">
    <source>
        <dbReference type="EMBL" id="POY74929.1"/>
    </source>
</evidence>
<proteinExistence type="predicted"/>
<protein>
    <recommendedName>
        <fullName evidence="4">F-box domain-containing protein</fullName>
    </recommendedName>
</protein>